<organism evidence="7 8">
    <name type="scientific">Candidatus Altarchaeum hamiconexum</name>
    <dbReference type="NCBI Taxonomy" id="1803513"/>
    <lineage>
        <taxon>Archaea</taxon>
        <taxon>Candidatus Altarchaeota</taxon>
        <taxon>Candidatus Altiarchaeia</taxon>
        <taxon>Candidatus Altarchaeales</taxon>
        <taxon>Candidatus Altarchaeaceae</taxon>
        <taxon>Candidatus Altarchaeum</taxon>
    </lineage>
</organism>
<dbReference type="Pfam" id="PF03725">
    <property type="entry name" value="RNase_PH_C"/>
    <property type="match status" value="1"/>
</dbReference>
<comment type="subcellular location">
    <subcellularLocation>
        <location evidence="1">Cytoplasm</location>
    </subcellularLocation>
</comment>
<dbReference type="EMBL" id="JAACVF010000094">
    <property type="protein sequence ID" value="NCN65153.1"/>
    <property type="molecule type" value="Genomic_DNA"/>
</dbReference>
<feature type="domain" description="Exoribonuclease phosphorolytic" evidence="4">
    <location>
        <begin position="29"/>
        <end position="175"/>
    </location>
</feature>
<dbReference type="SUPFAM" id="SSF55666">
    <property type="entry name" value="Ribonuclease PH domain 2-like"/>
    <property type="match status" value="1"/>
</dbReference>
<dbReference type="GO" id="GO:0035925">
    <property type="term" value="F:mRNA 3'-UTR AU-rich region binding"/>
    <property type="evidence" value="ECO:0007669"/>
    <property type="project" value="TreeGrafter"/>
</dbReference>
<name>A0A8J7Z457_9ARCH</name>
<dbReference type="Proteomes" id="UP000768163">
    <property type="component" value="Unassembled WGS sequence"/>
</dbReference>
<dbReference type="EMBL" id="JAACQH010000097">
    <property type="protein sequence ID" value="NCS91665.1"/>
    <property type="molecule type" value="Genomic_DNA"/>
</dbReference>
<dbReference type="InterPro" id="IPR020568">
    <property type="entry name" value="Ribosomal_Su5_D2-typ_SF"/>
</dbReference>
<dbReference type="InterPro" id="IPR050590">
    <property type="entry name" value="Exosome_comp_Rrp42_subfam"/>
</dbReference>
<dbReference type="Pfam" id="PF01138">
    <property type="entry name" value="RNase_PH"/>
    <property type="match status" value="1"/>
</dbReference>
<dbReference type="PANTHER" id="PTHR11097:SF8">
    <property type="entry name" value="EXOSOME COMPLEX COMPONENT RRP42"/>
    <property type="match status" value="1"/>
</dbReference>
<dbReference type="GO" id="GO:0016075">
    <property type="term" value="P:rRNA catabolic process"/>
    <property type="evidence" value="ECO:0007669"/>
    <property type="project" value="TreeGrafter"/>
</dbReference>
<evidence type="ECO:0000313" key="6">
    <source>
        <dbReference type="EMBL" id="NCN65153.1"/>
    </source>
</evidence>
<evidence type="ECO:0000256" key="3">
    <source>
        <dbReference type="ARBA" id="ARBA00022835"/>
    </source>
</evidence>
<dbReference type="Proteomes" id="UP000738826">
    <property type="component" value="Unassembled WGS sequence"/>
</dbReference>
<feature type="domain" description="Exoribonuclease phosphorolytic" evidence="5">
    <location>
        <begin position="198"/>
        <end position="257"/>
    </location>
</feature>
<comment type="caution">
    <text evidence="7">The sequence shown here is derived from an EMBL/GenBank/DDBJ whole genome shotgun (WGS) entry which is preliminary data.</text>
</comment>
<dbReference type="GO" id="GO:0000177">
    <property type="term" value="C:cytoplasmic exosome (RNase complex)"/>
    <property type="evidence" value="ECO:0007669"/>
    <property type="project" value="TreeGrafter"/>
</dbReference>
<dbReference type="InterPro" id="IPR001247">
    <property type="entry name" value="ExoRNase_PH_dom1"/>
</dbReference>
<evidence type="ECO:0000313" key="7">
    <source>
        <dbReference type="EMBL" id="NCS91665.1"/>
    </source>
</evidence>
<protein>
    <submittedName>
        <fullName evidence="7">Exosome complex protein Rrp42</fullName>
    </submittedName>
</protein>
<sequence>MDVEAQLKRDYVLNVIKKNKRIDERKFDEYRKISIKKGFVEGKAEGSAYVKIGDTEVLVGVKIDVGTPFPDTPDEGVITIGAEFRPIASPSFGSGPPTPAAIELARVVDRGIRESKTITATQMTVPNSESTDSDGNVTKKVWIVLIDIHIINDDGNLIDASGIAAMAALLDTKLPKYENGKIIRNEFVGGLPIVKTAIPITFTKVDNKILLDLNSDEETAMDARLTVTTTDTINAMQKGGKGKWTIEEINQCVDIAFIKAEEIRKIVEA</sequence>
<gene>
    <name evidence="7" type="ORF">GW779_04550</name>
    <name evidence="6" type="ORF">GW910_03660</name>
</gene>
<dbReference type="InterPro" id="IPR027408">
    <property type="entry name" value="PNPase/RNase_PH_dom_sf"/>
</dbReference>
<dbReference type="InterPro" id="IPR015847">
    <property type="entry name" value="ExoRNase_PH_dom2"/>
</dbReference>
<evidence type="ECO:0000256" key="2">
    <source>
        <dbReference type="ARBA" id="ARBA00022490"/>
    </source>
</evidence>
<reference evidence="7" key="1">
    <citation type="submission" date="2019-11" db="EMBL/GenBank/DDBJ databases">
        <title>Lipid analysis of CO2-rich subsurface aquifers suggests an autotrophy-based deep biosphere with lysolipids enriched in CPR bacteria.</title>
        <authorList>
            <person name="Probst A.J."/>
            <person name="Elling F.J."/>
            <person name="Castelle C.J."/>
            <person name="Zhu Q."/>
            <person name="Elvert M."/>
            <person name="Birarda G."/>
            <person name="Holman H.-Y."/>
            <person name="Lane K.R."/>
            <person name="Ladd B."/>
            <person name="Ryan M.C."/>
            <person name="Woyke T."/>
            <person name="Hinrichs K.-U."/>
            <person name="Banfield J.F."/>
        </authorList>
    </citation>
    <scope>NUCLEOTIDE SEQUENCE</scope>
    <source>
        <strain evidence="6">CG_2015-01_33_1645</strain>
        <strain evidence="7">CG_2015-04_33_537</strain>
    </source>
</reference>
<evidence type="ECO:0000313" key="8">
    <source>
        <dbReference type="Proteomes" id="UP000738826"/>
    </source>
</evidence>
<evidence type="ECO:0000256" key="1">
    <source>
        <dbReference type="ARBA" id="ARBA00004496"/>
    </source>
</evidence>
<dbReference type="SUPFAM" id="SSF54211">
    <property type="entry name" value="Ribosomal protein S5 domain 2-like"/>
    <property type="match status" value="1"/>
</dbReference>
<dbReference type="AlphaFoldDB" id="A0A8J7Z457"/>
<keyword evidence="3" id="KW-0271">Exosome</keyword>
<dbReference type="InterPro" id="IPR036345">
    <property type="entry name" value="ExoRNase_PH_dom2_sf"/>
</dbReference>
<evidence type="ECO:0000259" key="5">
    <source>
        <dbReference type="Pfam" id="PF03725"/>
    </source>
</evidence>
<dbReference type="PANTHER" id="PTHR11097">
    <property type="entry name" value="EXOSOME COMPLEX EXONUCLEASE RIBOSOMAL RNA PROCESSING PROTEIN"/>
    <property type="match status" value="1"/>
</dbReference>
<dbReference type="Gene3D" id="3.30.230.70">
    <property type="entry name" value="GHMP Kinase, N-terminal domain"/>
    <property type="match status" value="1"/>
</dbReference>
<keyword evidence="2" id="KW-0963">Cytoplasm</keyword>
<accession>A0A8J7Z457</accession>
<proteinExistence type="predicted"/>
<evidence type="ECO:0000259" key="4">
    <source>
        <dbReference type="Pfam" id="PF01138"/>
    </source>
</evidence>